<dbReference type="InterPro" id="IPR012338">
    <property type="entry name" value="Beta-lactam/transpept-like"/>
</dbReference>
<protein>
    <submittedName>
        <fullName evidence="2">Class A beta-lactamase-related serine hydrolase</fullName>
    </submittedName>
</protein>
<reference evidence="2 3" key="1">
    <citation type="submission" date="2018-09" db="EMBL/GenBank/DDBJ databases">
        <title>Profundibacter amoris BAR1 gen. nov., sp. nov., a new member of the Roseobacter clade isolated at Lokis Castle Vent Field on the Arctic Mid-Oceanic Ridge.</title>
        <authorList>
            <person name="Le Moine Bauer S."/>
            <person name="Sjoeberg A.G."/>
            <person name="L'Haridon S."/>
            <person name="Stokke R."/>
            <person name="Roalkvam I."/>
            <person name="Steen I.H."/>
            <person name="Dahle H."/>
        </authorList>
    </citation>
    <scope>NUCLEOTIDE SEQUENCE [LARGE SCALE GENOMIC DNA]</scope>
    <source>
        <strain evidence="2 3">BAR1</strain>
    </source>
</reference>
<dbReference type="Pfam" id="PF00144">
    <property type="entry name" value="Beta-lactamase"/>
    <property type="match status" value="1"/>
</dbReference>
<dbReference type="OrthoDB" id="5377981at2"/>
<keyword evidence="3" id="KW-1185">Reference proteome</keyword>
<dbReference type="PANTHER" id="PTHR43283:SF3">
    <property type="entry name" value="BETA-LACTAMASE FAMILY PROTEIN (AFU_ORTHOLOGUE AFUA_5G07500)"/>
    <property type="match status" value="1"/>
</dbReference>
<gene>
    <name evidence="2" type="ORF">BAR1_06780</name>
</gene>
<accession>A0A347UFN3</accession>
<evidence type="ECO:0000259" key="1">
    <source>
        <dbReference type="Pfam" id="PF00144"/>
    </source>
</evidence>
<dbReference type="Gene3D" id="3.40.710.10">
    <property type="entry name" value="DD-peptidase/beta-lactamase superfamily"/>
    <property type="match status" value="1"/>
</dbReference>
<dbReference type="Proteomes" id="UP000261704">
    <property type="component" value="Chromosome"/>
</dbReference>
<dbReference type="AlphaFoldDB" id="A0A347UFN3"/>
<evidence type="ECO:0000313" key="2">
    <source>
        <dbReference type="EMBL" id="AXX97661.1"/>
    </source>
</evidence>
<keyword evidence="2" id="KW-0378">Hydrolase</keyword>
<dbReference type="InterPro" id="IPR050789">
    <property type="entry name" value="Diverse_Enzym_Activities"/>
</dbReference>
<feature type="domain" description="Beta-lactamase-related" evidence="1">
    <location>
        <begin position="10"/>
        <end position="374"/>
    </location>
</feature>
<dbReference type="GO" id="GO:0016787">
    <property type="term" value="F:hydrolase activity"/>
    <property type="evidence" value="ECO:0007669"/>
    <property type="project" value="UniProtKB-KW"/>
</dbReference>
<dbReference type="RefSeq" id="WP_118942318.1">
    <property type="nucleotide sequence ID" value="NZ_CP032125.1"/>
</dbReference>
<dbReference type="EMBL" id="CP032125">
    <property type="protein sequence ID" value="AXX97661.1"/>
    <property type="molecule type" value="Genomic_DNA"/>
</dbReference>
<proteinExistence type="predicted"/>
<dbReference type="KEGG" id="pamo:BAR1_06780"/>
<dbReference type="PANTHER" id="PTHR43283">
    <property type="entry name" value="BETA-LACTAMASE-RELATED"/>
    <property type="match status" value="1"/>
</dbReference>
<organism evidence="2 3">
    <name type="scientific">Profundibacter amoris</name>
    <dbReference type="NCBI Taxonomy" id="2171755"/>
    <lineage>
        <taxon>Bacteria</taxon>
        <taxon>Pseudomonadati</taxon>
        <taxon>Pseudomonadota</taxon>
        <taxon>Alphaproteobacteria</taxon>
        <taxon>Rhodobacterales</taxon>
        <taxon>Paracoccaceae</taxon>
        <taxon>Profundibacter</taxon>
    </lineage>
</organism>
<name>A0A347UFN3_9RHOB</name>
<sequence length="391" mass="42953">MTTTRFDRIAQTAQRHVDSGALSGIEWNILRGGREWARGAYGMADGLNKIPMPDKPVYRIFSMTKPVVSAVALMLMEQGRLHLFDPLAAYLPEFAQMQVLNPDGTTTPAAPITIEQLLTHRAGFSYGFIPDCPVAELYRKAPLRNGTIPLAEFTNTIAILPLAYQPGSKWLYSVATDILARVLEVILQKPLPAILDEYVIDPLGLTDTGFMVPAEKRDRIMPMFGKFSLDDVVAFDAAPQTLIPSDISYEHPADNPDFARGGMGLFSTLDDYTVIARFLSSGLAPDNSRLLSRKTVEMMWTDRLPDSQKPMTIGPFSFGGYGWGLAGRVMADMGAAMYPSSPGECGWAGAASTFFWIDPVEDIIGIVMTQYLGSKIPIDEEFMTAAYQALD</sequence>
<dbReference type="SUPFAM" id="SSF56601">
    <property type="entry name" value="beta-lactamase/transpeptidase-like"/>
    <property type="match status" value="1"/>
</dbReference>
<dbReference type="InterPro" id="IPR001466">
    <property type="entry name" value="Beta-lactam-related"/>
</dbReference>
<evidence type="ECO:0000313" key="3">
    <source>
        <dbReference type="Proteomes" id="UP000261704"/>
    </source>
</evidence>